<dbReference type="Pfam" id="PF10373">
    <property type="entry name" value="EST1_DNA_bind"/>
    <property type="match status" value="1"/>
</dbReference>
<evidence type="ECO:0000313" key="6">
    <source>
        <dbReference type="Proteomes" id="UP000294003"/>
    </source>
</evidence>
<dbReference type="Pfam" id="PF10374">
    <property type="entry name" value="EST1"/>
    <property type="match status" value="1"/>
</dbReference>
<evidence type="ECO:0000259" key="3">
    <source>
        <dbReference type="Pfam" id="PF10373"/>
    </source>
</evidence>
<feature type="region of interest" description="Disordered" evidence="2">
    <location>
        <begin position="838"/>
        <end position="978"/>
    </location>
</feature>
<dbReference type="InterPro" id="IPR045153">
    <property type="entry name" value="Est1/Ebs1-like"/>
</dbReference>
<feature type="region of interest" description="Disordered" evidence="2">
    <location>
        <begin position="584"/>
        <end position="649"/>
    </location>
</feature>
<keyword evidence="1" id="KW-0539">Nucleus</keyword>
<evidence type="ECO:0000256" key="2">
    <source>
        <dbReference type="SAM" id="MobiDB-lite"/>
    </source>
</evidence>
<comment type="subcellular location">
    <subcellularLocation>
        <location evidence="1">Nucleus</location>
    </subcellularLocation>
</comment>
<dbReference type="EMBL" id="QJNS01000354">
    <property type="protein sequence ID" value="RYO78942.1"/>
    <property type="molecule type" value="Genomic_DNA"/>
</dbReference>
<keyword evidence="6" id="KW-1185">Reference proteome</keyword>
<feature type="compositionally biased region" description="Basic and acidic residues" evidence="2">
    <location>
        <begin position="623"/>
        <end position="639"/>
    </location>
</feature>
<proteinExistence type="predicted"/>
<comment type="caution">
    <text evidence="5">The sequence shown here is derived from an EMBL/GenBank/DDBJ whole genome shotgun (WGS) entry which is preliminary data.</text>
</comment>
<evidence type="ECO:0000313" key="5">
    <source>
        <dbReference type="EMBL" id="RYO78942.1"/>
    </source>
</evidence>
<feature type="region of interest" description="Disordered" evidence="2">
    <location>
        <begin position="776"/>
        <end position="796"/>
    </location>
</feature>
<feature type="compositionally biased region" description="Polar residues" evidence="2">
    <location>
        <begin position="953"/>
        <end position="978"/>
    </location>
</feature>
<feature type="compositionally biased region" description="Polar residues" evidence="2">
    <location>
        <begin position="838"/>
        <end position="864"/>
    </location>
</feature>
<dbReference type="InterPro" id="IPR018834">
    <property type="entry name" value="DNA/RNA-bd_Est1-type"/>
</dbReference>
<feature type="region of interest" description="Disordered" evidence="2">
    <location>
        <begin position="661"/>
        <end position="685"/>
    </location>
</feature>
<feature type="domain" description="Telomerase activating protein Est1-like N-terminal" evidence="4">
    <location>
        <begin position="74"/>
        <end position="188"/>
    </location>
</feature>
<dbReference type="PANTHER" id="PTHR15696:SF36">
    <property type="entry name" value="NONSENSE-MEDIATED MRNA DECAY FACTOR"/>
    <property type="match status" value="1"/>
</dbReference>
<comment type="function">
    <text evidence="1">Plays a role in nonsense-mediated mRNA decay.</text>
</comment>
<dbReference type="SUPFAM" id="SSF48452">
    <property type="entry name" value="TPR-like"/>
    <property type="match status" value="1"/>
</dbReference>
<dbReference type="PANTHER" id="PTHR15696">
    <property type="entry name" value="SMG-7 SUPPRESSOR WITH MORPHOLOGICAL EFFECT ON GENITALIA PROTEIN 7"/>
    <property type="match status" value="1"/>
</dbReference>
<feature type="compositionally biased region" description="Low complexity" evidence="2">
    <location>
        <begin position="865"/>
        <end position="879"/>
    </location>
</feature>
<dbReference type="InterPro" id="IPR011990">
    <property type="entry name" value="TPR-like_helical_dom_sf"/>
</dbReference>
<dbReference type="Proteomes" id="UP000294003">
    <property type="component" value="Unassembled WGS sequence"/>
</dbReference>
<protein>
    <recommendedName>
        <fullName evidence="1">Nonsense-mediated mRNA decay factor</fullName>
    </recommendedName>
</protein>
<sequence length="1067" mass="117751">METPSPREIARASYGDALKHRKDIVDKAKVLEKERGNVNYTARFEEIEQILAQMRLACMQAIFHDFEYADSKNVESILWSAHTYLNTEYRNIVSRLAQNQVVQKRKLEKLYRDFLKTSQSFYRAYIQRLSGRFYIAELRQAAQGLELEPTETPVRDSSPPPQLREMLLKSCHSSLNHLGDLARYRCQASDKFSKAAFETSLSYYCLANLIDPEDGAAHHQMAVLYRLSGQHLDIVYHFHRSISITKPHQLGLENLEKEFRAIKASQNARRHSPKDPSEAMVAWFVRLHAFYFEGANFSQQQELEEEVLHRLELALKAESFEAILMKIVLTNIAGYSVAKMRLAMAWTANGSRYCQFVLRFTIRTISLLLRLLKAALQDDQGHPVDVEAGSSESPIGFGPALMKLLPLFRIYIAWMYSLRADLIEYRMYLEYHITDVYRALANILTLLNSFVAPAASTIQSQYLLQEDMEAMGLRPLSDQRLPLFLQTEVVQGTDTPTTHRVRKPTRRVLGRQYKPHTETVWRIRDIVCCGALLAGNADFPLGIVAKVRDGREIETWIYTDEAAIIDWLDETGIDSILNKLNIGDVKSVPEGNGLQHSRETRDTQNSEDMVQPPSLGVPNGAAEESRQTEKGKSTQEEQRGPVCDSDLSGDSAMIDMVNKLLDPTEGPRPESSRAQPDTSYGMSSSTANEIFAQLSSSPAQPSPVAKSIPSLPWGYFYTPTPHPPANQGPILSTTDDFYKPRTAVPAFEALGSPHARQNTPWKQGLGVGHSPQYNFPGDGTHSRGGSLGATTTGIPGVSRNAIAENSYSYKDGADPAAATRKAAHEKLASALYAQFGTTGNKKQGADQGSSPVGGNPLRQETSVLGTSSASGVSTPSGSVRSPTNNPECPGSRRAGTRSTPKTGSGLSGAKDTKGQQSPSDTSNWPAQFGTASSLGRNDFGFPQQAPRFWEGPAQSSSGDARNYSSWLGQGQAATGSSPVFSHPSSLFMGTPGGHNQRAPPNLVACNGNFFDATTPFGRIPGYNSRDDPTHFRNQLRQVVGEVDDSYDKQILQSALLDDNSQPRSKAK</sequence>
<keyword evidence="1" id="KW-0866">Nonsense-mediated mRNA decay</keyword>
<dbReference type="InterPro" id="IPR019458">
    <property type="entry name" value="Est1-like_N"/>
</dbReference>
<gene>
    <name evidence="5" type="ORF">DL762_008421</name>
</gene>
<reference evidence="5 6" key="1">
    <citation type="submission" date="2018-06" db="EMBL/GenBank/DDBJ databases">
        <title>Complete Genomes of Monosporascus.</title>
        <authorList>
            <person name="Robinson A.J."/>
            <person name="Natvig D.O."/>
        </authorList>
    </citation>
    <scope>NUCLEOTIDE SEQUENCE [LARGE SCALE GENOMIC DNA]</scope>
    <source>
        <strain evidence="5 6">CBS 609.92</strain>
    </source>
</reference>
<feature type="compositionally biased region" description="Polar residues" evidence="2">
    <location>
        <begin position="672"/>
        <end position="685"/>
    </location>
</feature>
<organism evidence="5 6">
    <name type="scientific">Monosporascus cannonballus</name>
    <dbReference type="NCBI Taxonomy" id="155416"/>
    <lineage>
        <taxon>Eukaryota</taxon>
        <taxon>Fungi</taxon>
        <taxon>Dikarya</taxon>
        <taxon>Ascomycota</taxon>
        <taxon>Pezizomycotina</taxon>
        <taxon>Sordariomycetes</taxon>
        <taxon>Xylariomycetidae</taxon>
        <taxon>Xylariales</taxon>
        <taxon>Xylariales incertae sedis</taxon>
        <taxon>Monosporascus</taxon>
    </lineage>
</organism>
<evidence type="ECO:0000259" key="4">
    <source>
        <dbReference type="Pfam" id="PF10374"/>
    </source>
</evidence>
<dbReference type="Gene3D" id="1.25.40.10">
    <property type="entry name" value="Tetratricopeptide repeat domain"/>
    <property type="match status" value="1"/>
</dbReference>
<feature type="domain" description="DNA/RNA-binding" evidence="3">
    <location>
        <begin position="200"/>
        <end position="479"/>
    </location>
</feature>
<feature type="compositionally biased region" description="Polar residues" evidence="2">
    <location>
        <begin position="914"/>
        <end position="935"/>
    </location>
</feature>
<name>A0ABY0GXA7_9PEZI</name>
<accession>A0ABY0GXA7</accession>
<evidence type="ECO:0000256" key="1">
    <source>
        <dbReference type="RuleBase" id="RU369098"/>
    </source>
</evidence>